<gene>
    <name evidence="1" type="ORF">HDA39_005825</name>
</gene>
<keyword evidence="2" id="KW-1185">Reference proteome</keyword>
<reference evidence="1 2" key="1">
    <citation type="submission" date="2020-08" db="EMBL/GenBank/DDBJ databases">
        <title>Sequencing the genomes of 1000 actinobacteria strains.</title>
        <authorList>
            <person name="Klenk H.-P."/>
        </authorList>
    </citation>
    <scope>NUCLEOTIDE SEQUENCE [LARGE SCALE GENOMIC DNA]</scope>
    <source>
        <strain evidence="1 2">DSM 28967</strain>
    </source>
</reference>
<accession>A0A7W9JBI2</accession>
<protein>
    <recommendedName>
        <fullName evidence="3">Apea-like HEPN domain-containing protein</fullName>
    </recommendedName>
</protein>
<evidence type="ECO:0000313" key="1">
    <source>
        <dbReference type="EMBL" id="MBB5839091.1"/>
    </source>
</evidence>
<dbReference type="RefSeq" id="WP_184800492.1">
    <property type="nucleotide sequence ID" value="NZ_JACHMY010000001.1"/>
</dbReference>
<dbReference type="Proteomes" id="UP000549971">
    <property type="component" value="Unassembled WGS sequence"/>
</dbReference>
<dbReference type="AlphaFoldDB" id="A0A7W9JBI2"/>
<proteinExistence type="predicted"/>
<evidence type="ECO:0000313" key="2">
    <source>
        <dbReference type="Proteomes" id="UP000549971"/>
    </source>
</evidence>
<evidence type="ECO:0008006" key="3">
    <source>
        <dbReference type="Google" id="ProtNLM"/>
    </source>
</evidence>
<comment type="caution">
    <text evidence="1">The sequence shown here is derived from an EMBL/GenBank/DDBJ whole genome shotgun (WGS) entry which is preliminary data.</text>
</comment>
<name>A0A7W9JBI2_9ACTN</name>
<dbReference type="EMBL" id="JACHMY010000001">
    <property type="protein sequence ID" value="MBB5839091.1"/>
    <property type="molecule type" value="Genomic_DNA"/>
</dbReference>
<organism evidence="1 2">
    <name type="scientific">Kribbella italica</name>
    <dbReference type="NCBI Taxonomy" id="1540520"/>
    <lineage>
        <taxon>Bacteria</taxon>
        <taxon>Bacillati</taxon>
        <taxon>Actinomycetota</taxon>
        <taxon>Actinomycetes</taxon>
        <taxon>Propionibacteriales</taxon>
        <taxon>Kribbellaceae</taxon>
        <taxon>Kribbella</taxon>
    </lineage>
</organism>
<sequence>MTDWIPDWVVPIPGLARVAVENTAKDEFLHRLITFMRDRLDYGYSSRTVYVPAIGRVDEYCLNTSGSKELPRLWIVSHDGYLILYAAGLGSEGEELLVWQQCIEHSLSTLGKRADVEWVAILSQSPSDVAFAQKLTPSADRSELQFRLLDGCISEDRSATMSDVGVMVMPSFHWPIELSGVASCYAWGQDGDWRTAERVSVLVALLSLEWDSHWRIREGPRQSGVHWEGEAPLMGHGWKRIEDDHPLARGQSVVVPRWLEKAESEVMRRTRTRDALVMHYQGLGLTAHNPSIALVCFIAAIETIAQLDRKPDRCEECKSVIGSRARFEEAIRPVLKPEQVELLATAYAKRSRTVHQGKLHGAELRVEGWGPMSLFVPDPLFDFEKGTVLSARRASRQLILKQLPTN</sequence>